<name>A0AAE0GDQ1_9CHLO</name>
<protein>
    <recommendedName>
        <fullName evidence="2">S1 motif domain-containing protein</fullName>
    </recommendedName>
</protein>
<proteinExistence type="predicted"/>
<evidence type="ECO:0000313" key="3">
    <source>
        <dbReference type="EMBL" id="KAK3276157.1"/>
    </source>
</evidence>
<dbReference type="Pfam" id="PF00575">
    <property type="entry name" value="S1"/>
    <property type="match status" value="1"/>
</dbReference>
<dbReference type="InterPro" id="IPR003029">
    <property type="entry name" value="S1_domain"/>
</dbReference>
<feature type="non-terminal residue" evidence="3">
    <location>
        <position position="1"/>
    </location>
</feature>
<dbReference type="Pfam" id="PF17674">
    <property type="entry name" value="HHH_9"/>
    <property type="match status" value="1"/>
</dbReference>
<sequence length="225" mass="24394">ELDATAVHPECYKVVEKLLHKYQKEGSSARGKAKSGAPLALKDCLPLADLKNQMPKVAKELGVGEPTLEDILKAIEVPGLDPRADAAEPLLRAGAMSASELKIGSTRHPLDNDGMWSATHAPAHWRLPNPSIVFRGSVVAGTVRNVVPFGAFVDVGVKQDGLIHISQLADRHIRDPHEVRPHPTRPADNYTPHPPLSSPIHPFLAPPTPLTDSPVRRKTSFSSTW</sequence>
<feature type="region of interest" description="Disordered" evidence="1">
    <location>
        <begin position="173"/>
        <end position="225"/>
    </location>
</feature>
<feature type="domain" description="S1 motif" evidence="2">
    <location>
        <begin position="136"/>
        <end position="179"/>
    </location>
</feature>
<dbReference type="PANTHER" id="PTHR10724">
    <property type="entry name" value="30S RIBOSOMAL PROTEIN S1"/>
    <property type="match status" value="1"/>
</dbReference>
<gene>
    <name evidence="3" type="ORF">CYMTET_15754</name>
</gene>
<dbReference type="GO" id="GO:0006412">
    <property type="term" value="P:translation"/>
    <property type="evidence" value="ECO:0007669"/>
    <property type="project" value="TreeGrafter"/>
</dbReference>
<dbReference type="Gene3D" id="2.40.50.140">
    <property type="entry name" value="Nucleic acid-binding proteins"/>
    <property type="match status" value="1"/>
</dbReference>
<comment type="caution">
    <text evidence="3">The sequence shown here is derived from an EMBL/GenBank/DDBJ whole genome shotgun (WGS) entry which is preliminary data.</text>
</comment>
<dbReference type="InterPro" id="IPR012340">
    <property type="entry name" value="NA-bd_OB-fold"/>
</dbReference>
<dbReference type="GO" id="GO:0003729">
    <property type="term" value="F:mRNA binding"/>
    <property type="evidence" value="ECO:0007669"/>
    <property type="project" value="TreeGrafter"/>
</dbReference>
<reference evidence="3 4" key="1">
    <citation type="journal article" date="2015" name="Genome Biol. Evol.">
        <title>Comparative Genomics of a Bacterivorous Green Alga Reveals Evolutionary Causalities and Consequences of Phago-Mixotrophic Mode of Nutrition.</title>
        <authorList>
            <person name="Burns J.A."/>
            <person name="Paasch A."/>
            <person name="Narechania A."/>
            <person name="Kim E."/>
        </authorList>
    </citation>
    <scope>NUCLEOTIDE SEQUENCE [LARGE SCALE GENOMIC DNA]</scope>
    <source>
        <strain evidence="3 4">PLY_AMNH</strain>
    </source>
</reference>
<dbReference type="InterPro" id="IPR010994">
    <property type="entry name" value="RuvA_2-like"/>
</dbReference>
<evidence type="ECO:0000256" key="1">
    <source>
        <dbReference type="SAM" id="MobiDB-lite"/>
    </source>
</evidence>
<organism evidence="3 4">
    <name type="scientific">Cymbomonas tetramitiformis</name>
    <dbReference type="NCBI Taxonomy" id="36881"/>
    <lineage>
        <taxon>Eukaryota</taxon>
        <taxon>Viridiplantae</taxon>
        <taxon>Chlorophyta</taxon>
        <taxon>Pyramimonadophyceae</taxon>
        <taxon>Pyramimonadales</taxon>
        <taxon>Pyramimonadaceae</taxon>
        <taxon>Cymbomonas</taxon>
    </lineage>
</organism>
<dbReference type="EMBL" id="LGRX02006738">
    <property type="protein sequence ID" value="KAK3276157.1"/>
    <property type="molecule type" value="Genomic_DNA"/>
</dbReference>
<dbReference type="PROSITE" id="PS50126">
    <property type="entry name" value="S1"/>
    <property type="match status" value="1"/>
</dbReference>
<dbReference type="Proteomes" id="UP001190700">
    <property type="component" value="Unassembled WGS sequence"/>
</dbReference>
<keyword evidence="4" id="KW-1185">Reference proteome</keyword>
<dbReference type="Gene3D" id="1.10.150.310">
    <property type="entry name" value="Tex RuvX-like domain-like"/>
    <property type="match status" value="1"/>
</dbReference>
<dbReference type="GO" id="GO:0003735">
    <property type="term" value="F:structural constituent of ribosome"/>
    <property type="evidence" value="ECO:0007669"/>
    <property type="project" value="TreeGrafter"/>
</dbReference>
<accession>A0AAE0GDQ1</accession>
<dbReference type="SUPFAM" id="SSF47781">
    <property type="entry name" value="RuvA domain 2-like"/>
    <property type="match status" value="1"/>
</dbReference>
<dbReference type="SMART" id="SM00316">
    <property type="entry name" value="S1"/>
    <property type="match status" value="1"/>
</dbReference>
<evidence type="ECO:0000259" key="2">
    <source>
        <dbReference type="PROSITE" id="PS50126"/>
    </source>
</evidence>
<evidence type="ECO:0000313" key="4">
    <source>
        <dbReference type="Proteomes" id="UP001190700"/>
    </source>
</evidence>
<dbReference type="InterPro" id="IPR050437">
    <property type="entry name" value="Ribos_protein_bS1-like"/>
</dbReference>
<dbReference type="InterPro" id="IPR041692">
    <property type="entry name" value="HHH_9"/>
</dbReference>
<dbReference type="SUPFAM" id="SSF50249">
    <property type="entry name" value="Nucleic acid-binding proteins"/>
    <property type="match status" value="1"/>
</dbReference>
<dbReference type="AlphaFoldDB" id="A0AAE0GDQ1"/>
<dbReference type="PANTHER" id="PTHR10724:SF10">
    <property type="entry name" value="S1 RNA-BINDING DOMAIN-CONTAINING PROTEIN 1"/>
    <property type="match status" value="1"/>
</dbReference>